<geneLocation type="plasmid" evidence="1 2">
    <name>unnamed2</name>
</geneLocation>
<dbReference type="EMBL" id="CP034186">
    <property type="protein sequence ID" value="AZI45043.1"/>
    <property type="molecule type" value="Genomic_DNA"/>
</dbReference>
<reference evidence="1 2" key="1">
    <citation type="submission" date="2018-11" db="EMBL/GenBank/DDBJ databases">
        <title>Deinococcus shelandsis sp. nov., isolated from South Shetland Islands soil of Antarctica.</title>
        <authorList>
            <person name="Tian J."/>
        </authorList>
    </citation>
    <scope>NUCLEOTIDE SEQUENCE [LARGE SCALE GENOMIC DNA]</scope>
    <source>
        <strain evidence="1 2">S14-83T</strain>
        <plasmid evidence="1 2">unnamed2</plasmid>
    </source>
</reference>
<dbReference type="KEGG" id="dph:EHF33_19330"/>
<organism evidence="1 2">
    <name type="scientific">Deinococcus psychrotolerans</name>
    <dbReference type="NCBI Taxonomy" id="2489213"/>
    <lineage>
        <taxon>Bacteria</taxon>
        <taxon>Thermotogati</taxon>
        <taxon>Deinococcota</taxon>
        <taxon>Deinococci</taxon>
        <taxon>Deinococcales</taxon>
        <taxon>Deinococcaceae</taxon>
        <taxon>Deinococcus</taxon>
    </lineage>
</organism>
<dbReference type="AlphaFoldDB" id="A0A3G8YJA3"/>
<keyword evidence="2" id="KW-1185">Reference proteome</keyword>
<sequence length="98" mass="10852">MDLQEAQSAFESAFNAQQHGREGLNVAAQVSGGTFQVSVRFQDVDTERGFDVVAEPLASEHRSGEQLGQEVAEVVKRELMYGQLPARDEQGDFRRIVV</sequence>
<accession>A0A3G8YJA3</accession>
<dbReference type="Proteomes" id="UP000276417">
    <property type="component" value="Plasmid unnamed2"/>
</dbReference>
<gene>
    <name evidence="1" type="ORF">EHF33_19330</name>
</gene>
<keyword evidence="1" id="KW-0614">Plasmid</keyword>
<dbReference type="OrthoDB" id="69876at2"/>
<evidence type="ECO:0000313" key="1">
    <source>
        <dbReference type="EMBL" id="AZI45043.1"/>
    </source>
</evidence>
<protein>
    <submittedName>
        <fullName evidence="1">Uncharacterized protein</fullName>
    </submittedName>
</protein>
<dbReference type="RefSeq" id="WP_124875268.1">
    <property type="nucleotide sequence ID" value="NZ_CP034186.1"/>
</dbReference>
<proteinExistence type="predicted"/>
<name>A0A3G8YJA3_9DEIO</name>
<evidence type="ECO:0000313" key="2">
    <source>
        <dbReference type="Proteomes" id="UP000276417"/>
    </source>
</evidence>